<proteinExistence type="predicted"/>
<protein>
    <recommendedName>
        <fullName evidence="4">DUF5681 domain-containing protein</fullName>
    </recommendedName>
</protein>
<dbReference type="Proteomes" id="UP000304214">
    <property type="component" value="Segment"/>
</dbReference>
<evidence type="ECO:0008006" key="4">
    <source>
        <dbReference type="Google" id="ProtNLM"/>
    </source>
</evidence>
<evidence type="ECO:0000313" key="3">
    <source>
        <dbReference type="Proteomes" id="UP000304214"/>
    </source>
</evidence>
<dbReference type="EMBL" id="MK719701">
    <property type="protein sequence ID" value="QCQ57942.1"/>
    <property type="molecule type" value="Genomic_DNA"/>
</dbReference>
<evidence type="ECO:0000256" key="1">
    <source>
        <dbReference type="SAM" id="MobiDB-lite"/>
    </source>
</evidence>
<accession>A0A4P8MVI4</accession>
<evidence type="ECO:0000313" key="2">
    <source>
        <dbReference type="EMBL" id="QCQ57942.1"/>
    </source>
</evidence>
<reference evidence="2 3" key="1">
    <citation type="submission" date="2019-03" db="EMBL/GenBank/DDBJ databases">
        <title>Genomic and seasonal variations among aquatic phages infecting the Baltic Sea Gammaproteobacteria Rheinheimera sp. bal341.</title>
        <authorList>
            <person name="Nilsson E."/>
            <person name="Li K."/>
            <person name="Fridlund J."/>
            <person name="Sulcius S."/>
            <person name="Bunse C."/>
            <person name="Karlsson C.M.G."/>
            <person name="Lindh M."/>
            <person name="Lundin D."/>
            <person name="Pinhassi J."/>
            <person name="Holmfeldt K."/>
        </authorList>
    </citation>
    <scope>NUCLEOTIDE SEQUENCE [LARGE SCALE GENOMIC DNA]</scope>
</reference>
<organism evidence="2 3">
    <name type="scientific">Rheinheimera phage vB_RspM_Barba1A</name>
    <dbReference type="NCBI Taxonomy" id="2565659"/>
    <lineage>
        <taxon>Viruses</taxon>
        <taxon>Duplodnaviria</taxon>
        <taxon>Heunggongvirae</taxon>
        <taxon>Uroviricota</taxon>
        <taxon>Caudoviricetes</taxon>
        <taxon>Barbavirus</taxon>
        <taxon>Barbavirus barba18A</taxon>
    </lineage>
</organism>
<feature type="region of interest" description="Disordered" evidence="1">
    <location>
        <begin position="30"/>
        <end position="49"/>
    </location>
</feature>
<name>A0A4P8MVI4_9CAUD</name>
<gene>
    <name evidence="2" type="ORF">Barba1A_gp091</name>
</gene>
<sequence>MSDDILITEDGDIEEDKPVVVRNEKGQFIKGVSGNPNGRGEGNQSKLNKTKLITQYNKYGTKSFEDIVRLGKKAEKAGQLTTALKAAMFIAEKHLQMVLQQDKTALELQKLRMKESKDDGDSDEEDNDLTQAIFQWQRAEND</sequence>